<organism evidence="3 4">
    <name type="scientific">Actinosynnema pretiosum</name>
    <dbReference type="NCBI Taxonomy" id="42197"/>
    <lineage>
        <taxon>Bacteria</taxon>
        <taxon>Bacillati</taxon>
        <taxon>Actinomycetota</taxon>
        <taxon>Actinomycetes</taxon>
        <taxon>Pseudonocardiales</taxon>
        <taxon>Pseudonocardiaceae</taxon>
        <taxon>Actinosynnema</taxon>
    </lineage>
</organism>
<comment type="cofactor">
    <cofactor evidence="2">
        <name>[2Fe-2S] cluster</name>
        <dbReference type="ChEBI" id="CHEBI:190135"/>
    </cofactor>
</comment>
<dbReference type="GO" id="GO:0003700">
    <property type="term" value="F:DNA-binding transcription factor activity"/>
    <property type="evidence" value="ECO:0007669"/>
    <property type="project" value="TreeGrafter"/>
</dbReference>
<keyword evidence="1" id="KW-0238">DNA-binding</keyword>
<dbReference type="InterPro" id="IPR036390">
    <property type="entry name" value="WH_DNA-bd_sf"/>
</dbReference>
<dbReference type="Proteomes" id="UP000218505">
    <property type="component" value="Chromosome"/>
</dbReference>
<gene>
    <name evidence="3" type="ORF">CNX65_19030</name>
</gene>
<proteinExistence type="predicted"/>
<evidence type="ECO:0000256" key="2">
    <source>
        <dbReference type="ARBA" id="ARBA00034078"/>
    </source>
</evidence>
<accession>A0A290Z7W6</accession>
<dbReference type="Gene3D" id="1.10.10.10">
    <property type="entry name" value="Winged helix-like DNA-binding domain superfamily/Winged helix DNA-binding domain"/>
    <property type="match status" value="1"/>
</dbReference>
<dbReference type="PANTHER" id="PTHR33221:SF4">
    <property type="entry name" value="HTH-TYPE TRANSCRIPTIONAL REPRESSOR NSRR"/>
    <property type="match status" value="1"/>
</dbReference>
<reference evidence="3" key="1">
    <citation type="submission" date="2017-09" db="EMBL/GenBank/DDBJ databases">
        <title>Complete Genome Sequence of ansamitocin-producing Bacterium Actinosynnema pretiosum X47.</title>
        <authorList>
            <person name="Cao G."/>
            <person name="Zong G."/>
            <person name="Zhong C."/>
            <person name="Fu J."/>
        </authorList>
    </citation>
    <scope>NUCLEOTIDE SEQUENCE [LARGE SCALE GENOMIC DNA]</scope>
    <source>
        <strain evidence="3">X47</strain>
    </source>
</reference>
<evidence type="ECO:0000313" key="4">
    <source>
        <dbReference type="Proteomes" id="UP000218505"/>
    </source>
</evidence>
<protein>
    <submittedName>
        <fullName evidence="3">Rrf2 family transcriptional regulator</fullName>
    </submittedName>
</protein>
<dbReference type="SUPFAM" id="SSF46785">
    <property type="entry name" value="Winged helix' DNA-binding domain"/>
    <property type="match status" value="1"/>
</dbReference>
<name>A0A290Z7W6_9PSEU</name>
<dbReference type="NCBIfam" id="TIGR00738">
    <property type="entry name" value="rrf2_super"/>
    <property type="match status" value="1"/>
</dbReference>
<dbReference type="PANTHER" id="PTHR33221">
    <property type="entry name" value="WINGED HELIX-TURN-HELIX TRANSCRIPTIONAL REGULATOR, RRF2 FAMILY"/>
    <property type="match status" value="1"/>
</dbReference>
<dbReference type="KEGG" id="apre:CNX65_19030"/>
<dbReference type="Pfam" id="PF02082">
    <property type="entry name" value="Rrf2"/>
    <property type="match status" value="1"/>
</dbReference>
<dbReference type="InterPro" id="IPR036388">
    <property type="entry name" value="WH-like_DNA-bd_sf"/>
</dbReference>
<evidence type="ECO:0000313" key="3">
    <source>
        <dbReference type="EMBL" id="ATE55121.1"/>
    </source>
</evidence>
<sequence length="141" mass="15198">MHLSKATDIALRVLMLAAAKDAQLTVDDLATTMNVPRNHVAKVVQRLQKEGLVTTARGRNGGVSVPPEAKAVSAGHVVRRFEGEDEVVDCERGPCPLHRACLLRGALRTAREAFFASLDTVLLRDLIAPPTGPVLLSLTRE</sequence>
<dbReference type="RefSeq" id="WP_096494923.1">
    <property type="nucleotide sequence ID" value="NZ_CP023445.1"/>
</dbReference>
<dbReference type="GO" id="GO:0003677">
    <property type="term" value="F:DNA binding"/>
    <property type="evidence" value="ECO:0007669"/>
    <property type="project" value="UniProtKB-KW"/>
</dbReference>
<keyword evidence="4" id="KW-1185">Reference proteome</keyword>
<dbReference type="AlphaFoldDB" id="A0A290Z7W6"/>
<evidence type="ECO:0000256" key="1">
    <source>
        <dbReference type="ARBA" id="ARBA00023125"/>
    </source>
</evidence>
<dbReference type="EMBL" id="CP023445">
    <property type="protein sequence ID" value="ATE55121.1"/>
    <property type="molecule type" value="Genomic_DNA"/>
</dbReference>
<dbReference type="InterPro" id="IPR000944">
    <property type="entry name" value="Tscrpt_reg_Rrf2"/>
</dbReference>
<dbReference type="PROSITE" id="PS51197">
    <property type="entry name" value="HTH_RRF2_2"/>
    <property type="match status" value="1"/>
</dbReference>
<dbReference type="GO" id="GO:0005829">
    <property type="term" value="C:cytosol"/>
    <property type="evidence" value="ECO:0007669"/>
    <property type="project" value="TreeGrafter"/>
</dbReference>